<gene>
    <name evidence="3" type="ORF">Anas_11783</name>
</gene>
<proteinExistence type="predicted"/>
<feature type="region of interest" description="Disordered" evidence="2">
    <location>
        <begin position="80"/>
        <end position="134"/>
    </location>
</feature>
<evidence type="ECO:0000313" key="3">
    <source>
        <dbReference type="EMBL" id="KAB7499442.1"/>
    </source>
</evidence>
<feature type="compositionally biased region" description="Polar residues" evidence="2">
    <location>
        <begin position="125"/>
        <end position="134"/>
    </location>
</feature>
<reference evidence="3 4" key="1">
    <citation type="journal article" date="2019" name="PLoS Biol.">
        <title>Sex chromosomes control vertical transmission of feminizing Wolbachia symbionts in an isopod.</title>
        <authorList>
            <person name="Becking T."/>
            <person name="Chebbi M.A."/>
            <person name="Giraud I."/>
            <person name="Moumen B."/>
            <person name="Laverre T."/>
            <person name="Caubet Y."/>
            <person name="Peccoud J."/>
            <person name="Gilbert C."/>
            <person name="Cordaux R."/>
        </authorList>
    </citation>
    <scope>NUCLEOTIDE SEQUENCE [LARGE SCALE GENOMIC DNA]</scope>
    <source>
        <strain evidence="3">ANa2</strain>
        <tissue evidence="3">Whole body excluding digestive tract and cuticle</tissue>
    </source>
</reference>
<keyword evidence="1" id="KW-0175">Coiled coil</keyword>
<comment type="caution">
    <text evidence="3">The sequence shown here is derived from an EMBL/GenBank/DDBJ whole genome shotgun (WGS) entry which is preliminary data.</text>
</comment>
<evidence type="ECO:0000256" key="1">
    <source>
        <dbReference type="SAM" id="Coils"/>
    </source>
</evidence>
<evidence type="ECO:0000313" key="4">
    <source>
        <dbReference type="Proteomes" id="UP000326759"/>
    </source>
</evidence>
<feature type="region of interest" description="Disordered" evidence="2">
    <location>
        <begin position="410"/>
        <end position="675"/>
    </location>
</feature>
<protein>
    <submittedName>
        <fullName evidence="3">Uncharacterized protein</fullName>
    </submittedName>
</protein>
<dbReference type="Proteomes" id="UP000326759">
    <property type="component" value="Unassembled WGS sequence"/>
</dbReference>
<keyword evidence="4" id="KW-1185">Reference proteome</keyword>
<accession>A0A5N5SZI1</accession>
<name>A0A5N5SZI1_9CRUS</name>
<feature type="compositionally biased region" description="Polar residues" evidence="2">
    <location>
        <begin position="496"/>
        <end position="514"/>
    </location>
</feature>
<feature type="compositionally biased region" description="Basic and acidic residues" evidence="2">
    <location>
        <begin position="539"/>
        <end position="561"/>
    </location>
</feature>
<feature type="compositionally biased region" description="Basic residues" evidence="2">
    <location>
        <begin position="647"/>
        <end position="670"/>
    </location>
</feature>
<feature type="compositionally biased region" description="Basic and acidic residues" evidence="2">
    <location>
        <begin position="604"/>
        <end position="623"/>
    </location>
</feature>
<feature type="compositionally biased region" description="Low complexity" evidence="2">
    <location>
        <begin position="104"/>
        <end position="113"/>
    </location>
</feature>
<evidence type="ECO:0000256" key="2">
    <source>
        <dbReference type="SAM" id="MobiDB-lite"/>
    </source>
</evidence>
<dbReference type="OrthoDB" id="10407256at2759"/>
<organism evidence="3 4">
    <name type="scientific">Armadillidium nasatum</name>
    <dbReference type="NCBI Taxonomy" id="96803"/>
    <lineage>
        <taxon>Eukaryota</taxon>
        <taxon>Metazoa</taxon>
        <taxon>Ecdysozoa</taxon>
        <taxon>Arthropoda</taxon>
        <taxon>Crustacea</taxon>
        <taxon>Multicrustacea</taxon>
        <taxon>Malacostraca</taxon>
        <taxon>Eumalacostraca</taxon>
        <taxon>Peracarida</taxon>
        <taxon>Isopoda</taxon>
        <taxon>Oniscidea</taxon>
        <taxon>Crinocheta</taxon>
        <taxon>Armadillidiidae</taxon>
        <taxon>Armadillidium</taxon>
    </lineage>
</organism>
<feature type="compositionally biased region" description="Basic and acidic residues" evidence="2">
    <location>
        <begin position="410"/>
        <end position="435"/>
    </location>
</feature>
<feature type="compositionally biased region" description="Basic and acidic residues" evidence="2">
    <location>
        <begin position="114"/>
        <end position="124"/>
    </location>
</feature>
<feature type="coiled-coil region" evidence="1">
    <location>
        <begin position="224"/>
        <end position="290"/>
    </location>
</feature>
<sequence length="771" mass="86022">MSLENPVSLNVTESADYSNELKEETGLANTRSLNKCEMSEKICENLTLSNEHDSVTKDASSKEVFTSKEQIVNSSVNEIENFNDDSNFSNASSRSLSDKHISTSDSENSLNNKNKNDLNGKEYSDTISTNNSDTVKNHKVGGLINISENNKDNIHLDSAKPFCKNDNVDTESDGVKLPQKINDTHTGDILVGKRKRENTADEDLRKKQLKIETKVEEKIKSLTKNNTEQCIEMESEELDELEKEIFDSNGEVSDTQDEDTVMKDLTVQPLENLSQQKPELEHDLHSKNIKAANQEEFLGNHSPSSSQNARDSLENNLLSENIAESIEKSSVRDGEKCAVDKTEIIESLKELNGETTAEAEVNVNNVKDIECEVVGKLNISKSVNKEPENKLPANMPIEKETLKDNETISEKNAFEKENNIPNNKDLEKGSSYEENKELEDEIETQLNKNIVSSCEEKINEESPSESPECDSDNLKNYNEKTEEVTSPLESIETSKETIINNVDSAQSSADTTSENLEDSNENKKVGSPSDGIESVNKIVKNDECDSVKSITKDNEMFKNDECESGQSTTKDAEENVGDIVIGEAFSINEEEMKAMDNADDDYDNSEKSDAMKSEVSEEKKDESTPSVSSVGSPIASIDHDKPSGKKVPSKSGKKHKRSSLFSVGKKKKKTSGLPKVSPTLYVPPVKLELDLPSFLQELATIDPALHVVRERYDEEGKKFKVHCIVFHETVLDWAMSETLLSPLDNSKALRTRLKVKNRSHIYPENLRLQIE</sequence>
<feature type="compositionally biased region" description="Low complexity" evidence="2">
    <location>
        <begin position="84"/>
        <end position="95"/>
    </location>
</feature>
<dbReference type="EMBL" id="SEYY01018343">
    <property type="protein sequence ID" value="KAB7499442.1"/>
    <property type="molecule type" value="Genomic_DNA"/>
</dbReference>
<dbReference type="AlphaFoldDB" id="A0A5N5SZI1"/>